<dbReference type="OrthoDB" id="9777593at2"/>
<protein>
    <submittedName>
        <fullName evidence="2">SGNH/GDSL hydrolase family protein</fullName>
    </submittedName>
</protein>
<evidence type="ECO:0000313" key="3">
    <source>
        <dbReference type="Proteomes" id="UP000260649"/>
    </source>
</evidence>
<dbReference type="Proteomes" id="UP000260649">
    <property type="component" value="Unassembled WGS sequence"/>
</dbReference>
<accession>A0A3E2B214</accession>
<dbReference type="PANTHER" id="PTHR30383:SF5">
    <property type="entry name" value="SGNH HYDROLASE-TYPE ESTERASE DOMAIN-CONTAINING PROTEIN"/>
    <property type="match status" value="1"/>
</dbReference>
<dbReference type="RefSeq" id="WP_117142556.1">
    <property type="nucleotide sequence ID" value="NZ_CAKXKJ010000031.1"/>
</dbReference>
<dbReference type="PANTHER" id="PTHR30383">
    <property type="entry name" value="THIOESTERASE 1/PROTEASE 1/LYSOPHOSPHOLIPASE L1"/>
    <property type="match status" value="1"/>
</dbReference>
<feature type="domain" description="SGNH hydrolase-type esterase" evidence="1">
    <location>
        <begin position="10"/>
        <end position="200"/>
    </location>
</feature>
<dbReference type="AlphaFoldDB" id="A0A3E2B214"/>
<evidence type="ECO:0000259" key="1">
    <source>
        <dbReference type="Pfam" id="PF13472"/>
    </source>
</evidence>
<dbReference type="InterPro" id="IPR036514">
    <property type="entry name" value="SGNH_hydro_sf"/>
</dbReference>
<comment type="caution">
    <text evidence="2">The sequence shown here is derived from an EMBL/GenBank/DDBJ whole genome shotgun (WGS) entry which is preliminary data.</text>
</comment>
<dbReference type="Pfam" id="PF13472">
    <property type="entry name" value="Lipase_GDSL_2"/>
    <property type="match status" value="1"/>
</dbReference>
<reference evidence="2 3" key="1">
    <citation type="submission" date="2018-07" db="EMBL/GenBank/DDBJ databases">
        <title>GABA Modulating Bacteria of the Human Gut Microbiota.</title>
        <authorList>
            <person name="Strandwitz P."/>
            <person name="Kim K.H."/>
            <person name="Terekhova D."/>
            <person name="Liu J.K."/>
            <person name="Sharma A."/>
            <person name="Levering J."/>
            <person name="Mcdonald D."/>
            <person name="Dietrich D."/>
            <person name="Ramadhar T.R."/>
            <person name="Lekbua A."/>
            <person name="Mroue N."/>
            <person name="Liston C."/>
            <person name="Stewart E.J."/>
            <person name="Dubin M.J."/>
            <person name="Zengler K."/>
            <person name="Knight R."/>
            <person name="Gilbert J.A."/>
            <person name="Clardy J."/>
            <person name="Lewis K."/>
        </authorList>
    </citation>
    <scope>NUCLEOTIDE SEQUENCE [LARGE SCALE GENOMIC DNA]</scope>
    <source>
        <strain evidence="2 3">KLE1738</strain>
    </source>
</reference>
<proteinExistence type="predicted"/>
<keyword evidence="3" id="KW-1185">Reference proteome</keyword>
<dbReference type="InterPro" id="IPR013830">
    <property type="entry name" value="SGNH_hydro"/>
</dbReference>
<dbReference type="Gene3D" id="3.40.50.1110">
    <property type="entry name" value="SGNH hydrolase"/>
    <property type="match status" value="1"/>
</dbReference>
<dbReference type="EMBL" id="QQRQ01000018">
    <property type="protein sequence ID" value="RFT06021.1"/>
    <property type="molecule type" value="Genomic_DNA"/>
</dbReference>
<sequence length="214" mass="23138">MARTQKNFSVLGDSISTFQGYSPWGAAHYSPDLGAATGVHTVEDTWWMQVIRALQGRLLSNLSISGNTISTAGTMGGFPPRRIAQLTVDGVTPDHILLYAGLNDANFYVPPEGFLREYQQLLSRLRQTYPHAQISCGTLILGAVPGTQGSLSCLVQRLAPYNQAIRSAVAQADCQLVDLAAMHSRYDALDAFHPNGTGMAQLARLWLQGMEASS</sequence>
<dbReference type="GeneID" id="97995949"/>
<dbReference type="SUPFAM" id="SSF52266">
    <property type="entry name" value="SGNH hydrolase"/>
    <property type="match status" value="1"/>
</dbReference>
<dbReference type="GO" id="GO:0004622">
    <property type="term" value="F:phosphatidylcholine lysophospholipase activity"/>
    <property type="evidence" value="ECO:0007669"/>
    <property type="project" value="TreeGrafter"/>
</dbReference>
<gene>
    <name evidence="2" type="ORF">DV520_09415</name>
</gene>
<dbReference type="InterPro" id="IPR051532">
    <property type="entry name" value="Ester_Hydrolysis_Enzymes"/>
</dbReference>
<keyword evidence="2" id="KW-0378">Hydrolase</keyword>
<name>A0A3E2B214_9FIRM</name>
<organism evidence="2 3">
    <name type="scientific">Evtepia gabavorous</name>
    <dbReference type="NCBI Taxonomy" id="2211183"/>
    <lineage>
        <taxon>Bacteria</taxon>
        <taxon>Bacillati</taxon>
        <taxon>Bacillota</taxon>
        <taxon>Clostridia</taxon>
        <taxon>Eubacteriales</taxon>
        <taxon>Evtepia</taxon>
    </lineage>
</organism>
<evidence type="ECO:0000313" key="2">
    <source>
        <dbReference type="EMBL" id="RFT06021.1"/>
    </source>
</evidence>